<evidence type="ECO:0000313" key="2">
    <source>
        <dbReference type="EMBL" id="MFG6458511.1"/>
    </source>
</evidence>
<protein>
    <submittedName>
        <fullName evidence="2">SH3 domain-containing protein</fullName>
    </submittedName>
</protein>
<sequence>MKRRLLFTCLGLVAMLAQAESTARWVQASSLMLRMAPSPTATVIGRLEQGRAVTLQALPAEGADWCHVAVGGDGGYVACRYLSDRPVPPPQAGQGGVPADQRWVGGSNLLLRAEPRADAAVLGRLALNTVLQQLGEDTGSGYCAVQRVGGDAQKGFTACRYLLRSPLAWAQLSEPHQGGADNPDFDPARAFWIAPSWELMAHYARRVAQQRQALGDAAPKGPDEQLERMKARLSGQVLTLKEPPAAWLPWDALLAEAAAPPSREQAQSLAADLNLWGGSFDDGMPDGRSARIAAFVQALPALPKAASSWWRGEAELAGAGESIAALATRFGAKVQWLHESLQPGSQSRGAIAPGVRIERLTKPLHRVSLLAGEALRDDVAVPTQNRVDWDPTADYNCPGWEPGFAHGDADADTFKRNDFTPRQASGAPVLFRFWSARALPAGAAHWTRQAFKLDRDLTGFVSGELRTVDLDGDGIADLAWLQATGRGPGHMGPQPAHDDAWLRLLLANVAGSWRLLGVDQFSYGCGC</sequence>
<evidence type="ECO:0000256" key="1">
    <source>
        <dbReference type="SAM" id="SignalP"/>
    </source>
</evidence>
<reference evidence="2 3" key="1">
    <citation type="submission" date="2024-09" db="EMBL/GenBank/DDBJ databases">
        <title>Novel species of the genus Pelomonas and Roseateles isolated from streams.</title>
        <authorList>
            <person name="Lu H."/>
        </authorList>
    </citation>
    <scope>NUCLEOTIDE SEQUENCE [LARGE SCALE GENOMIC DNA]</scope>
    <source>
        <strain evidence="2 3">BYS96W</strain>
    </source>
</reference>
<proteinExistence type="predicted"/>
<keyword evidence="1" id="KW-0732">Signal</keyword>
<evidence type="ECO:0000313" key="3">
    <source>
        <dbReference type="Proteomes" id="UP001606305"/>
    </source>
</evidence>
<dbReference type="Gene3D" id="2.30.30.40">
    <property type="entry name" value="SH3 Domains"/>
    <property type="match status" value="1"/>
</dbReference>
<dbReference type="EMBL" id="JBIGIA010000013">
    <property type="protein sequence ID" value="MFG6458511.1"/>
    <property type="molecule type" value="Genomic_DNA"/>
</dbReference>
<dbReference type="Proteomes" id="UP001606305">
    <property type="component" value="Unassembled WGS sequence"/>
</dbReference>
<feature type="signal peptide" evidence="1">
    <location>
        <begin position="1"/>
        <end position="19"/>
    </location>
</feature>
<feature type="chain" id="PRO_5046205647" evidence="1">
    <location>
        <begin position="20"/>
        <end position="527"/>
    </location>
</feature>
<organism evidence="2 3">
    <name type="scientific">Pelomonas nitida</name>
    <dbReference type="NCBI Taxonomy" id="3299027"/>
    <lineage>
        <taxon>Bacteria</taxon>
        <taxon>Pseudomonadati</taxon>
        <taxon>Pseudomonadota</taxon>
        <taxon>Betaproteobacteria</taxon>
        <taxon>Burkholderiales</taxon>
        <taxon>Sphaerotilaceae</taxon>
        <taxon>Roseateles</taxon>
    </lineage>
</organism>
<accession>A0ABW7G977</accession>
<comment type="caution">
    <text evidence="2">The sequence shown here is derived from an EMBL/GenBank/DDBJ whole genome shotgun (WGS) entry which is preliminary data.</text>
</comment>
<keyword evidence="3" id="KW-1185">Reference proteome</keyword>
<name>A0ABW7G977_9BURK</name>
<gene>
    <name evidence="2" type="ORF">ACG00X_16850</name>
</gene>
<dbReference type="RefSeq" id="WP_394489548.1">
    <property type="nucleotide sequence ID" value="NZ_JBIGIA010000013.1"/>
</dbReference>